<feature type="region of interest" description="Disordered" evidence="1">
    <location>
        <begin position="32"/>
        <end position="143"/>
    </location>
</feature>
<accession>A0A6A4VBD5</accession>
<evidence type="ECO:0000256" key="1">
    <source>
        <dbReference type="SAM" id="MobiDB-lite"/>
    </source>
</evidence>
<dbReference type="Proteomes" id="UP000440578">
    <property type="component" value="Unassembled WGS sequence"/>
</dbReference>
<evidence type="ECO:0000313" key="3">
    <source>
        <dbReference type="Proteomes" id="UP000440578"/>
    </source>
</evidence>
<gene>
    <name evidence="2" type="ORF">FJT64_010113</name>
</gene>
<protein>
    <submittedName>
        <fullName evidence="2">Uncharacterized protein</fullName>
    </submittedName>
</protein>
<dbReference type="OrthoDB" id="6357173at2759"/>
<sequence>MSSYRRPRHHTYDYNYKVGESSYRDMLDYLDKKEGRRAPSPPPGKKTFAERFAERPFYGEPRPLKLHQSDLLAPERRISERPSSERRATERPSADRWASDAADRTAGLSPRPERRRVLDDMPLLSERTSKPAANEEALEMDPEELIASIRRGRAKRMELLSSLEAESAAEGAEESSAARRRRAPRLDSEEPEEPLSSRLRSLALTDDKEQEGTVASRAAASSSSSYSLSTKRSVSSKMQSSSSKTTRSVHYD</sequence>
<keyword evidence="3" id="KW-1185">Reference proteome</keyword>
<feature type="compositionally biased region" description="Low complexity" evidence="1">
    <location>
        <begin position="213"/>
        <end position="252"/>
    </location>
</feature>
<dbReference type="AlphaFoldDB" id="A0A6A4VBD5"/>
<comment type="caution">
    <text evidence="2">The sequence shown here is derived from an EMBL/GenBank/DDBJ whole genome shotgun (WGS) entry which is preliminary data.</text>
</comment>
<feature type="region of interest" description="Disordered" evidence="1">
    <location>
        <begin position="163"/>
        <end position="252"/>
    </location>
</feature>
<proteinExistence type="predicted"/>
<reference evidence="2 3" key="1">
    <citation type="submission" date="2019-07" db="EMBL/GenBank/DDBJ databases">
        <title>Draft genome assembly of a fouling barnacle, Amphibalanus amphitrite (Darwin, 1854): The first reference genome for Thecostraca.</title>
        <authorList>
            <person name="Kim W."/>
        </authorList>
    </citation>
    <scope>NUCLEOTIDE SEQUENCE [LARGE SCALE GENOMIC DNA]</scope>
    <source>
        <strain evidence="2">SNU_AA5</strain>
        <tissue evidence="2">Soma without cirri and trophi</tissue>
    </source>
</reference>
<dbReference type="EMBL" id="VIIS01001854">
    <property type="protein sequence ID" value="KAF0291806.1"/>
    <property type="molecule type" value="Genomic_DNA"/>
</dbReference>
<evidence type="ECO:0000313" key="2">
    <source>
        <dbReference type="EMBL" id="KAF0291806.1"/>
    </source>
</evidence>
<organism evidence="2 3">
    <name type="scientific">Amphibalanus amphitrite</name>
    <name type="common">Striped barnacle</name>
    <name type="synonym">Balanus amphitrite</name>
    <dbReference type="NCBI Taxonomy" id="1232801"/>
    <lineage>
        <taxon>Eukaryota</taxon>
        <taxon>Metazoa</taxon>
        <taxon>Ecdysozoa</taxon>
        <taxon>Arthropoda</taxon>
        <taxon>Crustacea</taxon>
        <taxon>Multicrustacea</taxon>
        <taxon>Cirripedia</taxon>
        <taxon>Thoracica</taxon>
        <taxon>Thoracicalcarea</taxon>
        <taxon>Balanomorpha</taxon>
        <taxon>Balanoidea</taxon>
        <taxon>Balanidae</taxon>
        <taxon>Amphibalaninae</taxon>
        <taxon>Amphibalanus</taxon>
    </lineage>
</organism>
<feature type="compositionally biased region" description="Basic and acidic residues" evidence="1">
    <location>
        <begin position="73"/>
        <end position="103"/>
    </location>
</feature>
<name>A0A6A4VBD5_AMPAM</name>